<reference evidence="1 2" key="1">
    <citation type="submission" date="2015-11" db="EMBL/GenBank/DDBJ databases">
        <title>Complete genome sequencing of a biphenyl-degrading bacterium, Pseudomonas putida KF715 (=NBRC110667).</title>
        <authorList>
            <person name="Suenaga H."/>
            <person name="Fujihara N."/>
            <person name="Watanabe T."/>
            <person name="Hirose J."/>
            <person name="Kimura N."/>
            <person name="Yamazoe A."/>
            <person name="Hosoyama A."/>
            <person name="Shimodaira J."/>
            <person name="Furukawa K."/>
        </authorList>
    </citation>
    <scope>NUCLEOTIDE SEQUENCE [LARGE SCALE GENOMIC DNA]</scope>
    <source>
        <strain evidence="1 2">KF715</strain>
        <plasmid evidence="2">Plasmid pkf715c dna</plasmid>
    </source>
</reference>
<dbReference type="EMBL" id="AP015032">
    <property type="protein sequence ID" value="BAW27440.1"/>
    <property type="molecule type" value="Genomic_DNA"/>
</dbReference>
<accession>A0A1L7NPN5</accession>
<name>A0A1L7NPN5_PSEPU</name>
<dbReference type="Proteomes" id="UP000218731">
    <property type="component" value="Plasmid pKF715C"/>
</dbReference>
<sequence>MKYINPLNTARISVSMSVLNMDQVEELCEIPAVYEQRTYTALLRHVCTPIERPGAVADPRMWSINERMYVAAYYMSSTREDGPDFPIGKGNFHDYLLGQTDFTPEVANIGFDFEGRAMIYSPMLGYQAEAIETLIEGGTFKKNNYSWWAATMAACLRGADEEPLPYNDDAQYEAALLERIRGVRKLADPQFVGLFDYYRQCEQQAAHFVHAVTNLHGVLAMQVSEPNAEKGVPELAPARFPAHSCISERARQIMGFL</sequence>
<organism evidence="1 2">
    <name type="scientific">Pseudomonas putida</name>
    <name type="common">Arthrobacter siderocapsulatus</name>
    <dbReference type="NCBI Taxonomy" id="303"/>
    <lineage>
        <taxon>Bacteria</taxon>
        <taxon>Pseudomonadati</taxon>
        <taxon>Pseudomonadota</taxon>
        <taxon>Gammaproteobacteria</taxon>
        <taxon>Pseudomonadales</taxon>
        <taxon>Pseudomonadaceae</taxon>
        <taxon>Pseudomonas</taxon>
    </lineage>
</organism>
<dbReference type="RefSeq" id="WP_096427173.1">
    <property type="nucleotide sequence ID" value="NZ_AP015032.1"/>
</dbReference>
<geneLocation type="plasmid" evidence="2">
    <name>pkf715c dna</name>
</geneLocation>
<proteinExistence type="predicted"/>
<gene>
    <name evidence="1" type="ORF">KF715C_pC70</name>
</gene>
<protein>
    <submittedName>
        <fullName evidence="1">Nitrate reductase</fullName>
    </submittedName>
</protein>
<keyword evidence="1" id="KW-0614">Plasmid</keyword>
<evidence type="ECO:0000313" key="2">
    <source>
        <dbReference type="Proteomes" id="UP000218731"/>
    </source>
</evidence>
<dbReference type="AlphaFoldDB" id="A0A1L7NPN5"/>
<evidence type="ECO:0000313" key="1">
    <source>
        <dbReference type="EMBL" id="BAW27440.1"/>
    </source>
</evidence>